<feature type="compositionally biased region" description="Polar residues" evidence="1">
    <location>
        <begin position="1483"/>
        <end position="1495"/>
    </location>
</feature>
<feature type="compositionally biased region" description="Polar residues" evidence="1">
    <location>
        <begin position="750"/>
        <end position="768"/>
    </location>
</feature>
<feature type="compositionally biased region" description="Polar residues" evidence="1">
    <location>
        <begin position="210"/>
        <end position="221"/>
    </location>
</feature>
<feature type="compositionally biased region" description="Polar residues" evidence="1">
    <location>
        <begin position="996"/>
        <end position="1005"/>
    </location>
</feature>
<feature type="region of interest" description="Disordered" evidence="1">
    <location>
        <begin position="1426"/>
        <end position="1553"/>
    </location>
</feature>
<feature type="region of interest" description="Disordered" evidence="1">
    <location>
        <begin position="996"/>
        <end position="1113"/>
    </location>
</feature>
<feature type="region of interest" description="Disordered" evidence="1">
    <location>
        <begin position="428"/>
        <end position="666"/>
    </location>
</feature>
<dbReference type="PANTHER" id="PTHR35711">
    <property type="entry name" value="EXPRESSED PROTEIN"/>
    <property type="match status" value="1"/>
</dbReference>
<feature type="compositionally biased region" description="Polar residues" evidence="1">
    <location>
        <begin position="91"/>
        <end position="117"/>
    </location>
</feature>
<feature type="compositionally biased region" description="Basic and acidic residues" evidence="1">
    <location>
        <begin position="483"/>
        <end position="492"/>
    </location>
</feature>
<gene>
    <name evidence="2" type="ORF">IV203_027051</name>
</gene>
<feature type="compositionally biased region" description="Basic residues" evidence="1">
    <location>
        <begin position="65"/>
        <end position="76"/>
    </location>
</feature>
<feature type="compositionally biased region" description="Acidic residues" evidence="1">
    <location>
        <begin position="1460"/>
        <end position="1482"/>
    </location>
</feature>
<evidence type="ECO:0000313" key="3">
    <source>
        <dbReference type="Proteomes" id="UP000693970"/>
    </source>
</evidence>
<feature type="compositionally biased region" description="Polar residues" evidence="1">
    <location>
        <begin position="47"/>
        <end position="59"/>
    </location>
</feature>
<proteinExistence type="predicted"/>
<feature type="compositionally biased region" description="Low complexity" evidence="1">
    <location>
        <begin position="1041"/>
        <end position="1054"/>
    </location>
</feature>
<reference evidence="2" key="2">
    <citation type="submission" date="2021-04" db="EMBL/GenBank/DDBJ databases">
        <authorList>
            <person name="Podell S."/>
        </authorList>
    </citation>
    <scope>NUCLEOTIDE SEQUENCE</scope>
    <source>
        <strain evidence="2">Hildebrandi</strain>
    </source>
</reference>
<feature type="region of interest" description="Disordered" evidence="1">
    <location>
        <begin position="201"/>
        <end position="264"/>
    </location>
</feature>
<feature type="compositionally biased region" description="Polar residues" evidence="1">
    <location>
        <begin position="1302"/>
        <end position="1313"/>
    </location>
</feature>
<feature type="compositionally biased region" description="Low complexity" evidence="1">
    <location>
        <begin position="320"/>
        <end position="329"/>
    </location>
</feature>
<feature type="region of interest" description="Disordered" evidence="1">
    <location>
        <begin position="750"/>
        <end position="861"/>
    </location>
</feature>
<protein>
    <submittedName>
        <fullName evidence="2">Uncharacterized protein</fullName>
    </submittedName>
</protein>
<feature type="compositionally biased region" description="Low complexity" evidence="1">
    <location>
        <begin position="292"/>
        <end position="312"/>
    </location>
</feature>
<feature type="compositionally biased region" description="Low complexity" evidence="1">
    <location>
        <begin position="28"/>
        <end position="41"/>
    </location>
</feature>
<evidence type="ECO:0000256" key="1">
    <source>
        <dbReference type="SAM" id="MobiDB-lite"/>
    </source>
</evidence>
<keyword evidence="3" id="KW-1185">Reference proteome</keyword>
<feature type="region of interest" description="Disordered" evidence="1">
    <location>
        <begin position="1274"/>
        <end position="1380"/>
    </location>
</feature>
<feature type="compositionally biased region" description="Basic and acidic residues" evidence="1">
    <location>
        <begin position="1496"/>
        <end position="1509"/>
    </location>
</feature>
<dbReference type="Proteomes" id="UP000693970">
    <property type="component" value="Unassembled WGS sequence"/>
</dbReference>
<feature type="compositionally biased region" description="Basic residues" evidence="1">
    <location>
        <begin position="1292"/>
        <end position="1301"/>
    </location>
</feature>
<feature type="compositionally biased region" description="Low complexity" evidence="1">
    <location>
        <begin position="563"/>
        <end position="585"/>
    </location>
</feature>
<feature type="compositionally biased region" description="Low complexity" evidence="1">
    <location>
        <begin position="505"/>
        <end position="524"/>
    </location>
</feature>
<feature type="compositionally biased region" description="Polar residues" evidence="1">
    <location>
        <begin position="832"/>
        <end position="849"/>
    </location>
</feature>
<reference evidence="2" key="1">
    <citation type="journal article" date="2021" name="Sci. Rep.">
        <title>Diploid genomic architecture of Nitzschia inconspicua, an elite biomass production diatom.</title>
        <authorList>
            <person name="Oliver A."/>
            <person name="Podell S."/>
            <person name="Pinowska A."/>
            <person name="Traller J.C."/>
            <person name="Smith S.R."/>
            <person name="McClure R."/>
            <person name="Beliaev A."/>
            <person name="Bohutskyi P."/>
            <person name="Hill E.A."/>
            <person name="Rabines A."/>
            <person name="Zheng H."/>
            <person name="Allen L.Z."/>
            <person name="Kuo A."/>
            <person name="Grigoriev I.V."/>
            <person name="Allen A.E."/>
            <person name="Hazlebeck D."/>
            <person name="Allen E.E."/>
        </authorList>
    </citation>
    <scope>NUCLEOTIDE SEQUENCE</scope>
    <source>
        <strain evidence="2">Hildebrandi</strain>
    </source>
</reference>
<sequence>MPTGSLSYLVYASALKKQKEELEISPASVSKPSPGNNSSSGCIGNKIKNNNETASNVTKQQQQRQRQRQQRKHHHPSYSQSERSIGKFQHDSWNSPASSKCMSQPTKPVRRISSSFHNINNNNNYNKKKKNMEEIDENPPPPPPPPLVLKRNESMLSLTSSSVYTSATTSPQEKEAVLYSSFRKRASVWSQKNTTTTATATSGATAVATNPNNTESCCGNTPSPPERRQSSVIIMMTPPPPSPSTEEENNLSSLPHDDDLQTQPPTTTKVLLRDLIHNAGILSEISSEKIQQQHQQPTSLTQKSSILSYSSSSGGGAGGAAVAATSTSLESKPIPSYSDIQFKPVSSSSSSSSSLTSTLTSAKEIIWNHNNDTVILEPKLDNILQVGMQQVLDEVLTMDSDSPLPCTCSNNSSTNGTTSDDQCIYHDGFFDTENSDDNNNNNNNSDHDEEDGLSNLHDSISNNDNDSNVEFHNAVTPAVKNRKSTDDKDRKLSSLSSSSRDDYTSIRSNNFNSYDYNDSLSSKNVSVTPTPQRRTIPDRHKQTMVRFSKFTPPPPPQADDAVPSRSNPSSTTTSSTSMAATNSTTFHEQNDTSLKWKSHPTEAGSKSTMQAYGYPLPHGSIQKEVQQVPRKSSSSSSSGKNMLSYLKSNKTTGRPPSPRITPLLPPSYPAGLRDHPSQQYHHPYISSIRRLSHRSNSLLSFSTMVSEITTSTDINKTGTTATKQFLTIDILPPLKINPKAPQYQMALEQQEQFEQHSNTTATSATKNDTCTKEDDTMRTHNRTSNDDDDDDDQQHEDGNDMAGNNNKMQLAAKSTINGSSVMMKRRPERRQSPATRNKPSVEMNSTTQLQPPPMAKPPARTTTPQVLAVDPASSLLPMPIRSTCPIIEQEALSTAASMVDLDPKDSILKTTSPELGSFIIDEDDKSPGIVSTVEFANPENGQEYADDDDEMGATFVHRPTRVSTLTYPSFDPSSPQKDVKPKVELNKEIHLTRYSSRANSTQSLYQDEEEKTLAGSDDNDEEEDIGNRPRQLEYIPSIDGSDMISSYATSSSSSNLTPASLRDGSRKPRRSNSDDESTPPLPPKRIDEHSPQQKLSEMEESMTGPFISPRDDKRRANIIPKTPQHDSNPLLFPLNLTPPVETNLDALASNLTGTRSPRSPTTTGHTTLASAELSVLARTPQQDSNPLMFPQGLSFYPKTPFGDEENENDEDITVKAASSNREIECTFTPSPITRSKSLADINLSNHDSELHASKDLSLLSPEAILERPVKAEVKASPREYKPPYNPKFTNKTAKKGCHHPSKGQSPNSLSQPITPRRSMSCPQSAVQSICHMERKSSEISWTANEHDEDESTTTGGMPSVTSSPYSRQSHSSRFTVTGTDPKNHFELVLHRDSLMEASVFTEEDDESDDDRSDVDVNAEEIIVEEIVEFPAEEEEEEEEDDESAFTNTSNHMSVVKEEASECDSDYDDSSMDDVTALDDQSEQYETLNDESQCSGEESRDGSERNRYKDVSGLARRPPSSSNSLEPLPSLVSNTSSSSSNASSAFPRDSPSVVSSVTESSSVAFLRVRMCPMKIVYVLDGEENEYTGFYSGPINGRGEMHGNGVFWFNTGDLYLGEFCCNSLHGCGMLSIMVEDEVDQETDEVLTWNKQILKGYFHWNEYVGKVPLAR</sequence>
<feature type="region of interest" description="Disordered" evidence="1">
    <location>
        <begin position="19"/>
        <end position="127"/>
    </location>
</feature>
<feature type="compositionally biased region" description="Pro residues" evidence="1">
    <location>
        <begin position="655"/>
        <end position="666"/>
    </location>
</feature>
<feature type="compositionally biased region" description="Polar residues" evidence="1">
    <location>
        <begin position="802"/>
        <end position="820"/>
    </location>
</feature>
<feature type="compositionally biased region" description="Low complexity" evidence="1">
    <location>
        <begin position="1362"/>
        <end position="1372"/>
    </location>
</feature>
<dbReference type="PANTHER" id="PTHR35711:SF1">
    <property type="entry name" value="ECTODERMAL, ISOFORM F"/>
    <property type="match status" value="1"/>
</dbReference>
<feature type="compositionally biased region" description="Low complexity" evidence="1">
    <location>
        <begin position="454"/>
        <end position="468"/>
    </location>
</feature>
<comment type="caution">
    <text evidence="2">The sequence shown here is derived from an EMBL/GenBank/DDBJ whole genome shotgun (WGS) entry which is preliminary data.</text>
</comment>
<feature type="compositionally biased region" description="Basic and acidic residues" evidence="1">
    <location>
        <begin position="769"/>
        <end position="778"/>
    </location>
</feature>
<feature type="region of interest" description="Disordered" evidence="1">
    <location>
        <begin position="288"/>
        <end position="354"/>
    </location>
</feature>
<feature type="compositionally biased region" description="Low complexity" evidence="1">
    <location>
        <begin position="1517"/>
        <end position="1553"/>
    </location>
</feature>
<accession>A0A9K3LKY5</accession>
<evidence type="ECO:0000313" key="2">
    <source>
        <dbReference type="EMBL" id="KAG7363690.1"/>
    </source>
</evidence>
<name>A0A9K3LKY5_9STRA</name>
<organism evidence="2 3">
    <name type="scientific">Nitzschia inconspicua</name>
    <dbReference type="NCBI Taxonomy" id="303405"/>
    <lineage>
        <taxon>Eukaryota</taxon>
        <taxon>Sar</taxon>
        <taxon>Stramenopiles</taxon>
        <taxon>Ochrophyta</taxon>
        <taxon>Bacillariophyta</taxon>
        <taxon>Bacillariophyceae</taxon>
        <taxon>Bacillariophycidae</taxon>
        <taxon>Bacillariales</taxon>
        <taxon>Bacillariaceae</taxon>
        <taxon>Nitzschia</taxon>
    </lineage>
</organism>
<feature type="compositionally biased region" description="Acidic residues" evidence="1">
    <location>
        <begin position="1426"/>
        <end position="1443"/>
    </location>
</feature>
<dbReference type="EMBL" id="JAGRRH010000010">
    <property type="protein sequence ID" value="KAG7363690.1"/>
    <property type="molecule type" value="Genomic_DNA"/>
</dbReference>
<feature type="compositionally biased region" description="Polar residues" evidence="1">
    <location>
        <begin position="1352"/>
        <end position="1361"/>
    </location>
</feature>